<proteinExistence type="predicted"/>
<reference evidence="1 2" key="1">
    <citation type="submission" date="2019-02" db="EMBL/GenBank/DDBJ databases">
        <title>Deep-cultivation of Planctomycetes and their phenomic and genomic characterization uncovers novel biology.</title>
        <authorList>
            <person name="Wiegand S."/>
            <person name="Jogler M."/>
            <person name="Boedeker C."/>
            <person name="Pinto D."/>
            <person name="Vollmers J."/>
            <person name="Rivas-Marin E."/>
            <person name="Kohn T."/>
            <person name="Peeters S.H."/>
            <person name="Heuer A."/>
            <person name="Rast P."/>
            <person name="Oberbeckmann S."/>
            <person name="Bunk B."/>
            <person name="Jeske O."/>
            <person name="Meyerdierks A."/>
            <person name="Storesund J.E."/>
            <person name="Kallscheuer N."/>
            <person name="Luecker S."/>
            <person name="Lage O.M."/>
            <person name="Pohl T."/>
            <person name="Merkel B.J."/>
            <person name="Hornburger P."/>
            <person name="Mueller R.-W."/>
            <person name="Bruemmer F."/>
            <person name="Labrenz M."/>
            <person name="Spormann A.M."/>
            <person name="Op den Camp H."/>
            <person name="Overmann J."/>
            <person name="Amann R."/>
            <person name="Jetten M.S.M."/>
            <person name="Mascher T."/>
            <person name="Medema M.H."/>
            <person name="Devos D.P."/>
            <person name="Kaster A.-K."/>
            <person name="Ovreas L."/>
            <person name="Rohde M."/>
            <person name="Galperin M.Y."/>
            <person name="Jogler C."/>
        </authorList>
    </citation>
    <scope>NUCLEOTIDE SEQUENCE [LARGE SCALE GENOMIC DNA]</scope>
    <source>
        <strain evidence="1 2">Pan181</strain>
    </source>
</reference>
<protein>
    <submittedName>
        <fullName evidence="1">Uncharacterized protein</fullName>
    </submittedName>
</protein>
<dbReference type="KEGG" id="amuc:Pan181_29310"/>
<gene>
    <name evidence="1" type="ORF">Pan181_29310</name>
</gene>
<evidence type="ECO:0000313" key="1">
    <source>
        <dbReference type="EMBL" id="QDU56721.1"/>
    </source>
</evidence>
<dbReference type="Proteomes" id="UP000315750">
    <property type="component" value="Chromosome"/>
</dbReference>
<organism evidence="1 2">
    <name type="scientific">Aeoliella mucimassa</name>
    <dbReference type="NCBI Taxonomy" id="2527972"/>
    <lineage>
        <taxon>Bacteria</taxon>
        <taxon>Pseudomonadati</taxon>
        <taxon>Planctomycetota</taxon>
        <taxon>Planctomycetia</taxon>
        <taxon>Pirellulales</taxon>
        <taxon>Lacipirellulaceae</taxon>
        <taxon>Aeoliella</taxon>
    </lineage>
</organism>
<dbReference type="AlphaFoldDB" id="A0A518APT2"/>
<accession>A0A518APT2</accession>
<sequence length="222" mass="25033">MTHDITNCVNQRICRRLVEREVCYCASCLVHHFVSHPESLNGSEYSWETDVLPLCSTDDYESAWLETGAMVAWDSQGEPYAIPAEYVERLQAIYSEFASLPCTAQAEFDNVADYRDSLLAEIGEPVDLEAEQCTPITSAEDFRTLCEAVDAEPTQREAYEHWIVSNWLAEKLSERGEITGELFGLKLWGRCTTGQAIYLDGVIHELASEMGILAGQPHSWER</sequence>
<evidence type="ECO:0000313" key="2">
    <source>
        <dbReference type="Proteomes" id="UP000315750"/>
    </source>
</evidence>
<dbReference type="EMBL" id="CP036278">
    <property type="protein sequence ID" value="QDU56721.1"/>
    <property type="molecule type" value="Genomic_DNA"/>
</dbReference>
<keyword evidence="2" id="KW-1185">Reference proteome</keyword>
<name>A0A518APT2_9BACT</name>